<dbReference type="Proteomes" id="UP000315750">
    <property type="component" value="Chromosome"/>
</dbReference>
<dbReference type="EMBL" id="CP036278">
    <property type="protein sequence ID" value="QDU56551.1"/>
    <property type="molecule type" value="Genomic_DNA"/>
</dbReference>
<evidence type="ECO:0000256" key="1">
    <source>
        <dbReference type="SAM" id="SignalP"/>
    </source>
</evidence>
<organism evidence="3 4">
    <name type="scientific">Aeoliella mucimassa</name>
    <dbReference type="NCBI Taxonomy" id="2527972"/>
    <lineage>
        <taxon>Bacteria</taxon>
        <taxon>Pseudomonadati</taxon>
        <taxon>Planctomycetota</taxon>
        <taxon>Planctomycetia</taxon>
        <taxon>Pirellulales</taxon>
        <taxon>Lacipirellulaceae</taxon>
        <taxon>Aeoliella</taxon>
    </lineage>
</organism>
<feature type="signal peptide" evidence="1">
    <location>
        <begin position="1"/>
        <end position="24"/>
    </location>
</feature>
<gene>
    <name evidence="3" type="ORF">Pan181_27610</name>
</gene>
<reference evidence="3 4" key="1">
    <citation type="submission" date="2019-02" db="EMBL/GenBank/DDBJ databases">
        <title>Deep-cultivation of Planctomycetes and their phenomic and genomic characterization uncovers novel biology.</title>
        <authorList>
            <person name="Wiegand S."/>
            <person name="Jogler M."/>
            <person name="Boedeker C."/>
            <person name="Pinto D."/>
            <person name="Vollmers J."/>
            <person name="Rivas-Marin E."/>
            <person name="Kohn T."/>
            <person name="Peeters S.H."/>
            <person name="Heuer A."/>
            <person name="Rast P."/>
            <person name="Oberbeckmann S."/>
            <person name="Bunk B."/>
            <person name="Jeske O."/>
            <person name="Meyerdierks A."/>
            <person name="Storesund J.E."/>
            <person name="Kallscheuer N."/>
            <person name="Luecker S."/>
            <person name="Lage O.M."/>
            <person name="Pohl T."/>
            <person name="Merkel B.J."/>
            <person name="Hornburger P."/>
            <person name="Mueller R.-W."/>
            <person name="Bruemmer F."/>
            <person name="Labrenz M."/>
            <person name="Spormann A.M."/>
            <person name="Op den Camp H."/>
            <person name="Overmann J."/>
            <person name="Amann R."/>
            <person name="Jetten M.S.M."/>
            <person name="Mascher T."/>
            <person name="Medema M.H."/>
            <person name="Devos D.P."/>
            <person name="Kaster A.-K."/>
            <person name="Ovreas L."/>
            <person name="Rohde M."/>
            <person name="Galperin M.Y."/>
            <person name="Jogler C."/>
        </authorList>
    </citation>
    <scope>NUCLEOTIDE SEQUENCE [LARGE SCALE GENOMIC DNA]</scope>
    <source>
        <strain evidence="3 4">Pan181</strain>
    </source>
</reference>
<dbReference type="Pfam" id="PF07589">
    <property type="entry name" value="PEP-CTERM"/>
    <property type="match status" value="1"/>
</dbReference>
<evidence type="ECO:0000259" key="2">
    <source>
        <dbReference type="Pfam" id="PF07589"/>
    </source>
</evidence>
<dbReference type="RefSeq" id="WP_145247285.1">
    <property type="nucleotide sequence ID" value="NZ_CP036278.1"/>
</dbReference>
<feature type="domain" description="Ice-binding protein C-terminal" evidence="2">
    <location>
        <begin position="191"/>
        <end position="215"/>
    </location>
</feature>
<keyword evidence="1" id="KW-0732">Signal</keyword>
<evidence type="ECO:0000313" key="3">
    <source>
        <dbReference type="EMBL" id="QDU56551.1"/>
    </source>
</evidence>
<sequence length="216" mass="23003" precursor="true">MIYSKLAALLAVLCFGTLGANATAALVSVNTSGDTETSYVVNDPDVGEYTVTISGHSGKAEKDGNYYYRTSSSRDPIDDTWQIAITGLDAGEYISDFVMNTTRIAPSVGGGSDWDWSIEFSADLAGGGTYTDTRVLNNGQVTVDPDIAFSAAVAGDHFGQDPTFYVNVVKNVASNTRAVGWRDFDITAARVPEPSTWCMLCLGMAGLGGLLRRRRA</sequence>
<accession>A0A518APB9</accession>
<dbReference type="InterPro" id="IPR013424">
    <property type="entry name" value="Ice-binding_C"/>
</dbReference>
<proteinExistence type="predicted"/>
<dbReference type="NCBIfam" id="TIGR02595">
    <property type="entry name" value="PEP_CTERM"/>
    <property type="match status" value="1"/>
</dbReference>
<dbReference type="AlphaFoldDB" id="A0A518APB9"/>
<feature type="chain" id="PRO_5022109776" evidence="1">
    <location>
        <begin position="25"/>
        <end position="216"/>
    </location>
</feature>
<dbReference type="KEGG" id="amuc:Pan181_27610"/>
<protein>
    <submittedName>
        <fullName evidence="3">PEP-CTERM motif protein</fullName>
    </submittedName>
</protein>
<evidence type="ECO:0000313" key="4">
    <source>
        <dbReference type="Proteomes" id="UP000315750"/>
    </source>
</evidence>
<keyword evidence="4" id="KW-1185">Reference proteome</keyword>
<name>A0A518APB9_9BACT</name>